<evidence type="ECO:0000313" key="1">
    <source>
        <dbReference type="EMBL" id="WPU63314.1"/>
    </source>
</evidence>
<keyword evidence="2" id="KW-1185">Reference proteome</keyword>
<evidence type="ECO:0000313" key="2">
    <source>
        <dbReference type="Proteomes" id="UP001324634"/>
    </source>
</evidence>
<dbReference type="SUPFAM" id="SSF52172">
    <property type="entry name" value="CheY-like"/>
    <property type="match status" value="1"/>
</dbReference>
<proteinExistence type="predicted"/>
<dbReference type="RefSeq" id="WP_321389801.1">
    <property type="nucleotide sequence ID" value="NZ_CP139487.1"/>
</dbReference>
<name>A0AAX4HJB6_9BACT</name>
<gene>
    <name evidence="1" type="ORF">SOO65_11520</name>
</gene>
<protein>
    <submittedName>
        <fullName evidence="1">Uncharacterized protein</fullName>
    </submittedName>
</protein>
<dbReference type="Proteomes" id="UP001324634">
    <property type="component" value="Chromosome"/>
</dbReference>
<dbReference type="InterPro" id="IPR011006">
    <property type="entry name" value="CheY-like_superfamily"/>
</dbReference>
<dbReference type="EMBL" id="CP139487">
    <property type="protein sequence ID" value="WPU63314.1"/>
    <property type="molecule type" value="Genomic_DNA"/>
</dbReference>
<accession>A0AAX4HJB6</accession>
<sequence>MSNVEEDDKPTVVLDLNALKKQKLKQEEDLANIASELEFNVGDVDSETYAQKVLAQKPKTQTKTPVPVAKAAVKPVAAKTSFPVILFDFQSDFFQKSKDKFPEGFEYHLAKDLAELNKFLASKTFQVVVFNYDVNAKAVNQLTAQIKQKFPHTKTLILARAISPEKAKLHAKTASGANGYLQLPLNADKLEAELLKIQNQK</sequence>
<organism evidence="1 2">
    <name type="scientific">Peredibacter starrii</name>
    <dbReference type="NCBI Taxonomy" id="28202"/>
    <lineage>
        <taxon>Bacteria</taxon>
        <taxon>Pseudomonadati</taxon>
        <taxon>Bdellovibrionota</taxon>
        <taxon>Bacteriovoracia</taxon>
        <taxon>Bacteriovoracales</taxon>
        <taxon>Bacteriovoracaceae</taxon>
        <taxon>Peredibacter</taxon>
    </lineage>
</organism>
<reference evidence="1 2" key="1">
    <citation type="submission" date="2023-11" db="EMBL/GenBank/DDBJ databases">
        <title>Peredibacter starrii A3.12.</title>
        <authorList>
            <person name="Mitchell R.J."/>
        </authorList>
    </citation>
    <scope>NUCLEOTIDE SEQUENCE [LARGE SCALE GENOMIC DNA]</scope>
    <source>
        <strain evidence="1 2">A3.12</strain>
    </source>
</reference>
<dbReference type="KEGG" id="psti:SOO65_11520"/>
<dbReference type="AlphaFoldDB" id="A0AAX4HJB6"/>
<dbReference type="Gene3D" id="3.40.50.2300">
    <property type="match status" value="1"/>
</dbReference>